<keyword evidence="5" id="KW-0378">Hydrolase</keyword>
<evidence type="ECO:0000256" key="2">
    <source>
        <dbReference type="SAM" id="SignalP"/>
    </source>
</evidence>
<dbReference type="InterPro" id="IPR000551">
    <property type="entry name" value="MerR-type_HTH_dom"/>
</dbReference>
<feature type="domain" description="Peptidase M12B" evidence="3">
    <location>
        <begin position="45"/>
        <end position="277"/>
    </location>
</feature>
<dbReference type="GO" id="GO:0004222">
    <property type="term" value="F:metalloendopeptidase activity"/>
    <property type="evidence" value="ECO:0007669"/>
    <property type="project" value="InterPro"/>
</dbReference>
<organism evidence="5">
    <name type="scientific">Ixodes ricinus</name>
    <name type="common">Common tick</name>
    <name type="synonym">Acarus ricinus</name>
    <dbReference type="NCBI Taxonomy" id="34613"/>
    <lineage>
        <taxon>Eukaryota</taxon>
        <taxon>Metazoa</taxon>
        <taxon>Ecdysozoa</taxon>
        <taxon>Arthropoda</taxon>
        <taxon>Chelicerata</taxon>
        <taxon>Arachnida</taxon>
        <taxon>Acari</taxon>
        <taxon>Parasitiformes</taxon>
        <taxon>Ixodida</taxon>
        <taxon>Ixodoidea</taxon>
        <taxon>Ixodidae</taxon>
        <taxon>Ixodinae</taxon>
        <taxon>Ixodes</taxon>
    </lineage>
</organism>
<protein>
    <submittedName>
        <fullName evidence="5">Putative secreted metalloprotease</fullName>
    </submittedName>
</protein>
<feature type="signal peptide" evidence="2">
    <location>
        <begin position="1"/>
        <end position="18"/>
    </location>
</feature>
<dbReference type="InterPro" id="IPR001590">
    <property type="entry name" value="Peptidase_M12B"/>
</dbReference>
<keyword evidence="5" id="KW-0645">Protease</keyword>
<accession>A0A090X864</accession>
<sequence>MVLLKVSLVLSFVAYGTSLDEIHDLLSNNSEIIERSSGLSVGHSAYLELFIAYSEHHKKRLSKKGQLQNYLRKFVHKINDILLKQEKKEVLHVKFYLVDSSLFKDAYRALVFGKKNVLDAELLEAILGVFVKRFQKKLKEKYPGKHIDALLFLTTQTIKNEESQKMNFGIEPQVGGICLMGHNVAAATDDARTYSGVYSAARQLSRLMGSVYDGEGPPPKPFVPGSDGARWCQYEKGHLMGQPPTGEKRNSMVSSCSAHQYIMGLRHRGPGCYESKPPKEMQLNNKVE</sequence>
<dbReference type="EMBL" id="GBIH01002159">
    <property type="protein sequence ID" value="JAC92551.1"/>
    <property type="molecule type" value="mRNA"/>
</dbReference>
<feature type="chain" id="PRO_5001866578" evidence="2">
    <location>
        <begin position="19"/>
        <end position="288"/>
    </location>
</feature>
<comment type="caution">
    <text evidence="1">Lacks conserved residue(s) required for the propagation of feature annotation.</text>
</comment>
<keyword evidence="2" id="KW-0732">Signal</keyword>
<dbReference type="SUPFAM" id="SSF55486">
    <property type="entry name" value="Metalloproteases ('zincins'), catalytic domain"/>
    <property type="match status" value="1"/>
</dbReference>
<dbReference type="Gene3D" id="3.40.390.10">
    <property type="entry name" value="Collagenase (Catalytic Domain)"/>
    <property type="match status" value="1"/>
</dbReference>
<keyword evidence="5" id="KW-0482">Metalloprotease</keyword>
<keyword evidence="1" id="KW-1015">Disulfide bond</keyword>
<dbReference type="PROSITE" id="PS50937">
    <property type="entry name" value="HTH_MERR_2"/>
    <property type="match status" value="1"/>
</dbReference>
<dbReference type="GO" id="GO:0006355">
    <property type="term" value="P:regulation of DNA-templated transcription"/>
    <property type="evidence" value="ECO:0007669"/>
    <property type="project" value="InterPro"/>
</dbReference>
<proteinExistence type="evidence at transcript level"/>
<dbReference type="PROSITE" id="PS50215">
    <property type="entry name" value="ADAM_MEPRO"/>
    <property type="match status" value="1"/>
</dbReference>
<name>A0A090X864_IXORI</name>
<feature type="domain" description="HTH merR-type" evidence="4">
    <location>
        <begin position="1"/>
        <end position="28"/>
    </location>
</feature>
<dbReference type="GO" id="GO:0006508">
    <property type="term" value="P:proteolysis"/>
    <property type="evidence" value="ECO:0007669"/>
    <property type="project" value="UniProtKB-KW"/>
</dbReference>
<feature type="disulfide bond" evidence="1">
    <location>
        <begin position="232"/>
        <end position="256"/>
    </location>
</feature>
<evidence type="ECO:0000259" key="3">
    <source>
        <dbReference type="PROSITE" id="PS50215"/>
    </source>
</evidence>
<evidence type="ECO:0000259" key="4">
    <source>
        <dbReference type="PROSITE" id="PS50937"/>
    </source>
</evidence>
<dbReference type="InterPro" id="IPR024079">
    <property type="entry name" value="MetalloPept_cat_dom_sf"/>
</dbReference>
<evidence type="ECO:0000313" key="5">
    <source>
        <dbReference type="EMBL" id="JAC92551.1"/>
    </source>
</evidence>
<reference evidence="5" key="1">
    <citation type="journal article" date="2015" name="PLoS Negl. Trop. Dis.">
        <title>Deep Sequencing Analysis of the Ixodes ricinus Haemocytome.</title>
        <authorList>
            <person name="Kotsyfakis M."/>
            <person name="Kopacek P."/>
            <person name="Franta Z."/>
            <person name="Pedra J.H."/>
            <person name="Ribeiro J.M."/>
        </authorList>
    </citation>
    <scope>NUCLEOTIDE SEQUENCE</scope>
</reference>
<dbReference type="GO" id="GO:0003677">
    <property type="term" value="F:DNA binding"/>
    <property type="evidence" value="ECO:0007669"/>
    <property type="project" value="InterPro"/>
</dbReference>
<dbReference type="AlphaFoldDB" id="A0A090X864"/>
<evidence type="ECO:0000256" key="1">
    <source>
        <dbReference type="PROSITE-ProRule" id="PRU00276"/>
    </source>
</evidence>